<gene>
    <name evidence="1" type="ORF">GPM918_LOCUS43322</name>
    <name evidence="2" type="ORF">SRO942_LOCUS44783</name>
</gene>
<protein>
    <submittedName>
        <fullName evidence="1">Uncharacterized protein</fullName>
    </submittedName>
</protein>
<sequence length="98" mass="10814">EAAEVCLYDGAPHHFNNNKGILNLTDRETDFEIPASRSFNAAGHGKGAVDGIGATVKYRATRKVWRGTEADVILKPPDLYKLYLSTREWGGESMICCQ</sequence>
<name>A0A816BVA3_9BILA</name>
<feature type="non-terminal residue" evidence="1">
    <location>
        <position position="1"/>
    </location>
</feature>
<dbReference type="AlphaFoldDB" id="A0A816BVA3"/>
<organism evidence="1 3">
    <name type="scientific">Didymodactylos carnosus</name>
    <dbReference type="NCBI Taxonomy" id="1234261"/>
    <lineage>
        <taxon>Eukaryota</taxon>
        <taxon>Metazoa</taxon>
        <taxon>Spiralia</taxon>
        <taxon>Gnathifera</taxon>
        <taxon>Rotifera</taxon>
        <taxon>Eurotatoria</taxon>
        <taxon>Bdelloidea</taxon>
        <taxon>Philodinida</taxon>
        <taxon>Philodinidae</taxon>
        <taxon>Didymodactylos</taxon>
    </lineage>
</organism>
<dbReference type="PANTHER" id="PTHR46601">
    <property type="entry name" value="ULP_PROTEASE DOMAIN-CONTAINING PROTEIN"/>
    <property type="match status" value="1"/>
</dbReference>
<comment type="caution">
    <text evidence="1">The sequence shown here is derived from an EMBL/GenBank/DDBJ whole genome shotgun (WGS) entry which is preliminary data.</text>
</comment>
<proteinExistence type="predicted"/>
<dbReference type="Proteomes" id="UP000663829">
    <property type="component" value="Unassembled WGS sequence"/>
</dbReference>
<keyword evidence="3" id="KW-1185">Reference proteome</keyword>
<dbReference type="OrthoDB" id="6375801at2759"/>
<accession>A0A816BVA3</accession>
<dbReference type="Proteomes" id="UP000681722">
    <property type="component" value="Unassembled WGS sequence"/>
</dbReference>
<dbReference type="EMBL" id="CAJNOQ010038918">
    <property type="protein sequence ID" value="CAF1614516.1"/>
    <property type="molecule type" value="Genomic_DNA"/>
</dbReference>
<evidence type="ECO:0000313" key="3">
    <source>
        <dbReference type="Proteomes" id="UP000663829"/>
    </source>
</evidence>
<dbReference type="EMBL" id="CAJOBC010105812">
    <property type="protein sequence ID" value="CAF4499945.1"/>
    <property type="molecule type" value="Genomic_DNA"/>
</dbReference>
<evidence type="ECO:0000313" key="2">
    <source>
        <dbReference type="EMBL" id="CAF4499945.1"/>
    </source>
</evidence>
<dbReference type="PANTHER" id="PTHR46601:SF1">
    <property type="entry name" value="ADF-H DOMAIN-CONTAINING PROTEIN"/>
    <property type="match status" value="1"/>
</dbReference>
<evidence type="ECO:0000313" key="1">
    <source>
        <dbReference type="EMBL" id="CAF1614516.1"/>
    </source>
</evidence>
<reference evidence="1" key="1">
    <citation type="submission" date="2021-02" db="EMBL/GenBank/DDBJ databases">
        <authorList>
            <person name="Nowell W R."/>
        </authorList>
    </citation>
    <scope>NUCLEOTIDE SEQUENCE</scope>
</reference>